<evidence type="ECO:0000313" key="2">
    <source>
        <dbReference type="Proteomes" id="UP000334019"/>
    </source>
</evidence>
<dbReference type="KEGG" id="atq:GH723_13030"/>
<dbReference type="SUPFAM" id="SSF51735">
    <property type="entry name" value="NAD(P)-binding Rossmann-fold domains"/>
    <property type="match status" value="1"/>
</dbReference>
<gene>
    <name evidence="1" type="ORF">GH723_13030</name>
</gene>
<name>A0A5Q2RNF2_9ACTN</name>
<dbReference type="InterPro" id="IPR036291">
    <property type="entry name" value="NAD(P)-bd_dom_sf"/>
</dbReference>
<protein>
    <submittedName>
        <fullName evidence="1">SDR family NAD(P)-dependent oxidoreductase</fullName>
    </submittedName>
</protein>
<dbReference type="InterPro" id="IPR002347">
    <property type="entry name" value="SDR_fam"/>
</dbReference>
<dbReference type="PANTHER" id="PTHR44656">
    <property type="entry name" value="DEHYDROGENASE/REDUCTASE SDR FAMILY MEMBER 12"/>
    <property type="match status" value="1"/>
</dbReference>
<dbReference type="EMBL" id="CP045851">
    <property type="protein sequence ID" value="QGG95946.1"/>
    <property type="molecule type" value="Genomic_DNA"/>
</dbReference>
<reference evidence="1 2" key="1">
    <citation type="submission" date="2019-11" db="EMBL/GenBank/DDBJ databases">
        <authorList>
            <person name="He Y."/>
        </authorList>
    </citation>
    <scope>NUCLEOTIDE SEQUENCE [LARGE SCALE GENOMIC DNA]</scope>
    <source>
        <strain evidence="1 2">SCSIO 58843</strain>
    </source>
</reference>
<dbReference type="InterPro" id="IPR052992">
    <property type="entry name" value="SDR_member_12"/>
</dbReference>
<dbReference type="Gene3D" id="3.40.50.720">
    <property type="entry name" value="NAD(P)-binding Rossmann-like Domain"/>
    <property type="match status" value="1"/>
</dbReference>
<sequence length="325" mass="34682">MTSGPTPVARVLDAVLEGAVVPSFTRLGPAVRSRLFDWDDPPPGALDDAVAVVTGATSGIGEALASGLARAGATVHAVGRDAAKLESVARRIRDEVPGADVVEQHADLGRLDDVRALAERLDRATDRIAVLAHVAGALVHDLQRTDDDIELTFQVHVVAPHLLTSALLPRLTAGGGRVVTMSSGGMYTQPLDVDALVDPPQPFDGTRAYARAKRAQVVLNAEWARRHPEAGVAFHAMHPGWVDTPGLTSGLPGFARVLRPALRTPASGADTALWLAWTPDAPAPGGDFWLDRRRRHTVVLPWTRADGREVDRLWFTVEDLAGRTS</sequence>
<keyword evidence="2" id="KW-1185">Reference proteome</keyword>
<dbReference type="PANTHER" id="PTHR44656:SF7">
    <property type="entry name" value="DEHYDROGENASE_REDUCTASE SDR FAMILY MEMBER 12"/>
    <property type="match status" value="1"/>
</dbReference>
<dbReference type="Pfam" id="PF00106">
    <property type="entry name" value="adh_short"/>
    <property type="match status" value="1"/>
</dbReference>
<proteinExistence type="predicted"/>
<accession>A0A5Q2RNF2</accession>
<dbReference type="Proteomes" id="UP000334019">
    <property type="component" value="Chromosome"/>
</dbReference>
<dbReference type="PRINTS" id="PR00081">
    <property type="entry name" value="GDHRDH"/>
</dbReference>
<dbReference type="AlphaFoldDB" id="A0A5Q2RNF2"/>
<evidence type="ECO:0000313" key="1">
    <source>
        <dbReference type="EMBL" id="QGG95946.1"/>
    </source>
</evidence>
<organism evidence="1 2">
    <name type="scientific">Actinomarinicola tropica</name>
    <dbReference type="NCBI Taxonomy" id="2789776"/>
    <lineage>
        <taxon>Bacteria</taxon>
        <taxon>Bacillati</taxon>
        <taxon>Actinomycetota</taxon>
        <taxon>Acidimicrobiia</taxon>
        <taxon>Acidimicrobiales</taxon>
        <taxon>Iamiaceae</taxon>
        <taxon>Actinomarinicola</taxon>
    </lineage>
</organism>
<dbReference type="RefSeq" id="WP_153760052.1">
    <property type="nucleotide sequence ID" value="NZ_CP045851.1"/>
</dbReference>